<name>A0A921FXP8_SPOPS</name>
<dbReference type="AlphaFoldDB" id="A0A921FXP8"/>
<organism evidence="1 2">
    <name type="scientific">Sporosarcina psychrophila</name>
    <name type="common">Bacillus psychrophilus</name>
    <dbReference type="NCBI Taxonomy" id="1476"/>
    <lineage>
        <taxon>Bacteria</taxon>
        <taxon>Bacillati</taxon>
        <taxon>Bacillota</taxon>
        <taxon>Bacilli</taxon>
        <taxon>Bacillales</taxon>
        <taxon>Caryophanaceae</taxon>
        <taxon>Sporosarcina</taxon>
    </lineage>
</organism>
<evidence type="ECO:0000313" key="1">
    <source>
        <dbReference type="EMBL" id="HJF30757.1"/>
    </source>
</evidence>
<proteinExistence type="predicted"/>
<comment type="caution">
    <text evidence="1">The sequence shown here is derived from an EMBL/GenBank/DDBJ whole genome shotgun (WGS) entry which is preliminary data.</text>
</comment>
<gene>
    <name evidence="1" type="ORF">K8V56_03120</name>
</gene>
<accession>A0A921FXP8</accession>
<reference evidence="1" key="1">
    <citation type="journal article" date="2021" name="PeerJ">
        <title>Extensive microbial diversity within the chicken gut microbiome revealed by metagenomics and culture.</title>
        <authorList>
            <person name="Gilroy R."/>
            <person name="Ravi A."/>
            <person name="Getino M."/>
            <person name="Pursley I."/>
            <person name="Horton D.L."/>
            <person name="Alikhan N.F."/>
            <person name="Baker D."/>
            <person name="Gharbi K."/>
            <person name="Hall N."/>
            <person name="Watson M."/>
            <person name="Adriaenssens E.M."/>
            <person name="Foster-Nyarko E."/>
            <person name="Jarju S."/>
            <person name="Secka A."/>
            <person name="Antonio M."/>
            <person name="Oren A."/>
            <person name="Chaudhuri R.R."/>
            <person name="La Ragione R."/>
            <person name="Hildebrand F."/>
            <person name="Pallen M.J."/>
        </authorList>
    </citation>
    <scope>NUCLEOTIDE SEQUENCE</scope>
    <source>
        <strain evidence="1">CHK171-7178</strain>
    </source>
</reference>
<dbReference type="Proteomes" id="UP000698173">
    <property type="component" value="Unassembled WGS sequence"/>
</dbReference>
<protein>
    <submittedName>
        <fullName evidence="1">Uncharacterized protein</fullName>
    </submittedName>
</protein>
<evidence type="ECO:0000313" key="2">
    <source>
        <dbReference type="Proteomes" id="UP000698173"/>
    </source>
</evidence>
<sequence length="279" mass="32364">MINFIFISKDDRLLSFTGREPSLPINNSLISNGEKGVISKVKIKNNTKHSDLMMYVKSELDDFYSAYNGVILFCDSDYYPYLCKHVGLFFMVFDLSRCSANITDGKLKQEIESLISLSVKKFMQIKKELLIKNGVLMRLPYRNFANPLLRSFFDSLKRIHEIDISNLAADIKKIKNDCYKKVPHVNPGRIFVDINLNNFIFGHEYHSKQGTSPANGHNLLCDVSSKYRFSHRIDEFRHFNVQKRGKNPISGSFFNCHDARENINKVTHINMFTSDFMEY</sequence>
<dbReference type="EMBL" id="DYWT01000053">
    <property type="protein sequence ID" value="HJF30757.1"/>
    <property type="molecule type" value="Genomic_DNA"/>
</dbReference>
<reference evidence="1" key="2">
    <citation type="submission" date="2021-09" db="EMBL/GenBank/DDBJ databases">
        <authorList>
            <person name="Gilroy R."/>
        </authorList>
    </citation>
    <scope>NUCLEOTIDE SEQUENCE</scope>
    <source>
        <strain evidence="1">CHK171-7178</strain>
    </source>
</reference>